<keyword evidence="2" id="KW-1185">Reference proteome</keyword>
<dbReference type="EMBL" id="CASHSV030000311">
    <property type="protein sequence ID" value="CAJ2661109.1"/>
    <property type="molecule type" value="Genomic_DNA"/>
</dbReference>
<reference evidence="1" key="1">
    <citation type="submission" date="2023-10" db="EMBL/GenBank/DDBJ databases">
        <authorList>
            <person name="Rodriguez Cubillos JULIANA M."/>
            <person name="De Vega J."/>
        </authorList>
    </citation>
    <scope>NUCLEOTIDE SEQUENCE</scope>
</reference>
<evidence type="ECO:0000313" key="1">
    <source>
        <dbReference type="EMBL" id="CAJ2661109.1"/>
    </source>
</evidence>
<comment type="caution">
    <text evidence="1">The sequence shown here is derived from an EMBL/GenBank/DDBJ whole genome shotgun (WGS) entry which is preliminary data.</text>
</comment>
<accession>A0ACB0KYX1</accession>
<name>A0ACB0KYX1_TRIPR</name>
<dbReference type="Proteomes" id="UP001177021">
    <property type="component" value="Unassembled WGS sequence"/>
</dbReference>
<protein>
    <submittedName>
        <fullName evidence="1">Uncharacterized protein</fullName>
    </submittedName>
</protein>
<evidence type="ECO:0000313" key="2">
    <source>
        <dbReference type="Proteomes" id="UP001177021"/>
    </source>
</evidence>
<proteinExistence type="predicted"/>
<organism evidence="1 2">
    <name type="scientific">Trifolium pratense</name>
    <name type="common">Red clover</name>
    <dbReference type="NCBI Taxonomy" id="57577"/>
    <lineage>
        <taxon>Eukaryota</taxon>
        <taxon>Viridiplantae</taxon>
        <taxon>Streptophyta</taxon>
        <taxon>Embryophyta</taxon>
        <taxon>Tracheophyta</taxon>
        <taxon>Spermatophyta</taxon>
        <taxon>Magnoliopsida</taxon>
        <taxon>eudicotyledons</taxon>
        <taxon>Gunneridae</taxon>
        <taxon>Pentapetalae</taxon>
        <taxon>rosids</taxon>
        <taxon>fabids</taxon>
        <taxon>Fabales</taxon>
        <taxon>Fabaceae</taxon>
        <taxon>Papilionoideae</taxon>
        <taxon>50 kb inversion clade</taxon>
        <taxon>NPAAA clade</taxon>
        <taxon>Hologalegina</taxon>
        <taxon>IRL clade</taxon>
        <taxon>Trifolieae</taxon>
        <taxon>Trifolium</taxon>
    </lineage>
</organism>
<sequence length="449" mass="50006">MGSSDDAPFLKNPISEETLNLLFDVSNSNSLQNSLEILIQTSKSNSGRSNLASKAILPAILTILQSQTSLLDHHILSLCFKLLRNLCAGEIINQNLFLKFHGVVIVVSTILRSEVVSHVMLVRWGLQVLANVSLAGKQHQKAIWEELFPLGFFLLENLEPKSFGDDWIKLLLSRICLEESQLPVLFSKLQFRDILDCEDTKSRDDQFSSEQVFLLQIVSEILNERIGDVTISKDVALFVYGIFKKSTGVLEQAVKSKSGLPSGITAVDVLGYSLNMLRDICAHDSRQGNEEDANDVVNVLLSYGLIELLLTLLGDLEPPAIIRKGIKQSDNQDGGSCSSKPCPYKGFRRDIVALIGNCVYRRKHVQDEIRSRSGILLLLQQCVTDEDDPYLREWGIWSVRNILEGNEENQKVVAELQLQGSADVPEISALGLRVDIDPKTRRAKLVNVP</sequence>
<gene>
    <name evidence="1" type="ORF">MILVUS5_LOCUS26896</name>
</gene>